<dbReference type="STRING" id="3827.A0A1S2Y606"/>
<dbReference type="InterPro" id="IPR005174">
    <property type="entry name" value="KIB1-4_b-propeller"/>
</dbReference>
<dbReference type="eggNOG" id="ENOG502QW71">
    <property type="taxonomic scope" value="Eukaryota"/>
</dbReference>
<dbReference type="SMART" id="SM00256">
    <property type="entry name" value="FBOX"/>
    <property type="match status" value="1"/>
</dbReference>
<dbReference type="AlphaFoldDB" id="A0A1S2Y606"/>
<dbReference type="RefSeq" id="XP_004499888.1">
    <property type="nucleotide sequence ID" value="XM_004499831.3"/>
</dbReference>
<dbReference type="Gene3D" id="1.20.1280.50">
    <property type="match status" value="1"/>
</dbReference>
<gene>
    <name evidence="3 4" type="primary">LOC101511131</name>
</gene>
<dbReference type="Pfam" id="PF00646">
    <property type="entry name" value="F-box"/>
    <property type="match status" value="1"/>
</dbReference>
<evidence type="ECO:0000313" key="2">
    <source>
        <dbReference type="Proteomes" id="UP000087171"/>
    </source>
</evidence>
<dbReference type="InterPro" id="IPR001810">
    <property type="entry name" value="F-box_dom"/>
</dbReference>
<evidence type="ECO:0000313" key="4">
    <source>
        <dbReference type="RefSeq" id="XP_004499888.1"/>
    </source>
</evidence>
<dbReference type="GeneID" id="101511131"/>
<proteinExistence type="predicted"/>
<reference evidence="3 4" key="2">
    <citation type="submission" date="2025-04" db="UniProtKB">
        <authorList>
            <consortium name="RefSeq"/>
        </authorList>
    </citation>
    <scope>IDENTIFICATION</scope>
    <source>
        <tissue evidence="3 4">Etiolated seedlings</tissue>
    </source>
</reference>
<dbReference type="KEGG" id="cam:101511131"/>
<sequence>MADWSELPRDLLQLISEFLQSEFYLLRFRSVCSTWRSSISNNLHLYLPSQFPNPSHSINLHSNTNTFPLSKRTIFLIIPPPIPDHPQTLLQPWLIKIGPNSRDQTNLFHPLARDTPFPLRSPNVIDFNQLNVIHLGHEFVIGNFISHSPNHNSLYMEKLVLYHDTSHTEKVKHPSPVLLTIHVSGKLAVFRCGDEHWKIIPEMPAPFDDVCVFKGRPIAVDNIGRTVSVGPDLSLDLVAEAVFGGDIKFLVESDGELLLVDKYLSCFCGDRFLEDDDNVPHDGSDEFYHEIGMERAVRFDVYRLHEEEKKWVEVTDLGDRVLFLGEDCAFSASASDLRVGNGNCVVFRDDAFRNHCSTEVGMSVFHLDQCGISPLSVFPSYSKLFWPPPEWAGMVHN</sequence>
<dbReference type="Proteomes" id="UP000087171">
    <property type="component" value="Chromosome Ca5"/>
</dbReference>
<reference evidence="2" key="1">
    <citation type="journal article" date="2013" name="Nat. Biotechnol.">
        <title>Draft genome sequence of chickpea (Cicer arietinum) provides a resource for trait improvement.</title>
        <authorList>
            <person name="Varshney R.K."/>
            <person name="Song C."/>
            <person name="Saxena R.K."/>
            <person name="Azam S."/>
            <person name="Yu S."/>
            <person name="Sharpe A.G."/>
            <person name="Cannon S."/>
            <person name="Baek J."/>
            <person name="Rosen B.D."/>
            <person name="Tar'an B."/>
            <person name="Millan T."/>
            <person name="Zhang X."/>
            <person name="Ramsay L.D."/>
            <person name="Iwata A."/>
            <person name="Wang Y."/>
            <person name="Nelson W."/>
            <person name="Farmer A.D."/>
            <person name="Gaur P.M."/>
            <person name="Soderlund C."/>
            <person name="Penmetsa R.V."/>
            <person name="Xu C."/>
            <person name="Bharti A.K."/>
            <person name="He W."/>
            <person name="Winter P."/>
            <person name="Zhao S."/>
            <person name="Hane J.K."/>
            <person name="Carrasquilla-Garcia N."/>
            <person name="Condie J.A."/>
            <person name="Upadhyaya H.D."/>
            <person name="Luo M.C."/>
            <person name="Thudi M."/>
            <person name="Gowda C.L."/>
            <person name="Singh N.P."/>
            <person name="Lichtenzveig J."/>
            <person name="Gali K.K."/>
            <person name="Rubio J."/>
            <person name="Nadarajan N."/>
            <person name="Dolezel J."/>
            <person name="Bansal K.C."/>
            <person name="Xu X."/>
            <person name="Edwards D."/>
            <person name="Zhang G."/>
            <person name="Kahl G."/>
            <person name="Gil J."/>
            <person name="Singh K.B."/>
            <person name="Datta S.K."/>
            <person name="Jackson S.A."/>
            <person name="Wang J."/>
            <person name="Cook D.R."/>
        </authorList>
    </citation>
    <scope>NUCLEOTIDE SEQUENCE [LARGE SCALE GENOMIC DNA]</scope>
    <source>
        <strain evidence="2">cv. CDC Frontier</strain>
    </source>
</reference>
<accession>A0A1S2Y606</accession>
<dbReference type="RefSeq" id="XP_004499887.1">
    <property type="nucleotide sequence ID" value="XM_004499830.3"/>
</dbReference>
<organism evidence="2 4">
    <name type="scientific">Cicer arietinum</name>
    <name type="common">Chickpea</name>
    <name type="synonym">Garbanzo</name>
    <dbReference type="NCBI Taxonomy" id="3827"/>
    <lineage>
        <taxon>Eukaryota</taxon>
        <taxon>Viridiplantae</taxon>
        <taxon>Streptophyta</taxon>
        <taxon>Embryophyta</taxon>
        <taxon>Tracheophyta</taxon>
        <taxon>Spermatophyta</taxon>
        <taxon>Magnoliopsida</taxon>
        <taxon>eudicotyledons</taxon>
        <taxon>Gunneridae</taxon>
        <taxon>Pentapetalae</taxon>
        <taxon>rosids</taxon>
        <taxon>fabids</taxon>
        <taxon>Fabales</taxon>
        <taxon>Fabaceae</taxon>
        <taxon>Papilionoideae</taxon>
        <taxon>50 kb inversion clade</taxon>
        <taxon>NPAAA clade</taxon>
        <taxon>Hologalegina</taxon>
        <taxon>IRL clade</taxon>
        <taxon>Cicereae</taxon>
        <taxon>Cicer</taxon>
    </lineage>
</organism>
<evidence type="ECO:0000259" key="1">
    <source>
        <dbReference type="SMART" id="SM00256"/>
    </source>
</evidence>
<dbReference type="PANTHER" id="PTHR47123">
    <property type="entry name" value="F-BOX PROTEIN SKIP23"/>
    <property type="match status" value="1"/>
</dbReference>
<protein>
    <submittedName>
        <fullName evidence="3 4">F-box protein SKIP23 isoform X1</fullName>
    </submittedName>
</protein>
<dbReference type="InterPro" id="IPR051304">
    <property type="entry name" value="SCF_F-box_domain"/>
</dbReference>
<keyword evidence="2" id="KW-1185">Reference proteome</keyword>
<name>A0A1S2Y606_CICAR</name>
<evidence type="ECO:0000313" key="3">
    <source>
        <dbReference type="RefSeq" id="XP_004499887.1"/>
    </source>
</evidence>
<dbReference type="PaxDb" id="3827-XP_004499887.1"/>
<dbReference type="OrthoDB" id="599103at2759"/>
<dbReference type="PANTHER" id="PTHR47123:SF15">
    <property type="entry name" value="F-BOX PROTEIN SKIP23"/>
    <property type="match status" value="1"/>
</dbReference>
<dbReference type="SUPFAM" id="SSF81383">
    <property type="entry name" value="F-box domain"/>
    <property type="match status" value="1"/>
</dbReference>
<dbReference type="Pfam" id="PF03478">
    <property type="entry name" value="Beta-prop_KIB1-4"/>
    <property type="match status" value="1"/>
</dbReference>
<feature type="domain" description="F-box" evidence="1">
    <location>
        <begin position="7"/>
        <end position="47"/>
    </location>
</feature>
<dbReference type="InterPro" id="IPR036047">
    <property type="entry name" value="F-box-like_dom_sf"/>
</dbReference>